<accession>A0A9D7HM41</accession>
<dbReference type="Proteomes" id="UP000807785">
    <property type="component" value="Unassembled WGS sequence"/>
</dbReference>
<sequence>MFRKLRIALLLFVLATVALGAWRAKARATDWRSSLLVAVYPIAADDSPVTRDYIATLSDASFEDIEAWFEAEAKRHGIDVLRPVDVSLARRVDSIPPAPPHGGNALHVAWWSLQLRYWSWRNDQDHRPAPQVKLYVVFHDPARSYAVPHSLGLEKGMIGVVHAFASRAQAAQNDVVIAHELLHTLGATDKYDPASNLPLFPDGYAEPTRTPLLPQLRAEIMAGRTPVSASEAKMPDSVFDTAIGPATAGEVRLDTRAR</sequence>
<comment type="caution">
    <text evidence="2">The sequence shown here is derived from an EMBL/GenBank/DDBJ whole genome shotgun (WGS) entry which is preliminary data.</text>
</comment>
<evidence type="ECO:0000256" key="1">
    <source>
        <dbReference type="SAM" id="SignalP"/>
    </source>
</evidence>
<name>A0A9D7HM41_9PROT</name>
<dbReference type="AlphaFoldDB" id="A0A9D7HM41"/>
<keyword evidence="1" id="KW-0732">Signal</keyword>
<organism evidence="2 3">
    <name type="scientific">Candidatus Methylophosphatis roskildensis</name>
    <dbReference type="NCBI Taxonomy" id="2899263"/>
    <lineage>
        <taxon>Bacteria</taxon>
        <taxon>Pseudomonadati</taxon>
        <taxon>Pseudomonadota</taxon>
        <taxon>Betaproteobacteria</taxon>
        <taxon>Nitrosomonadales</taxon>
        <taxon>Sterolibacteriaceae</taxon>
        <taxon>Candidatus Methylophosphatis</taxon>
    </lineage>
</organism>
<feature type="chain" id="PRO_5038714463" description="Peptidase M10 metallopeptidase domain-containing protein" evidence="1">
    <location>
        <begin position="21"/>
        <end position="258"/>
    </location>
</feature>
<evidence type="ECO:0000313" key="3">
    <source>
        <dbReference type="Proteomes" id="UP000807785"/>
    </source>
</evidence>
<proteinExistence type="predicted"/>
<feature type="signal peptide" evidence="1">
    <location>
        <begin position="1"/>
        <end position="20"/>
    </location>
</feature>
<protein>
    <recommendedName>
        <fullName evidence="4">Peptidase M10 metallopeptidase domain-containing protein</fullName>
    </recommendedName>
</protein>
<gene>
    <name evidence="2" type="ORF">IPH26_10430</name>
</gene>
<reference evidence="2" key="1">
    <citation type="submission" date="2020-10" db="EMBL/GenBank/DDBJ databases">
        <title>Connecting structure to function with the recovery of over 1000 high-quality activated sludge metagenome-assembled genomes encoding full-length rRNA genes using long-read sequencing.</title>
        <authorList>
            <person name="Singleton C.M."/>
            <person name="Petriglieri F."/>
            <person name="Kristensen J.M."/>
            <person name="Kirkegaard R.H."/>
            <person name="Michaelsen T.Y."/>
            <person name="Andersen M.H."/>
            <person name="Karst S.M."/>
            <person name="Dueholm M.S."/>
            <person name="Nielsen P.H."/>
            <person name="Albertsen M."/>
        </authorList>
    </citation>
    <scope>NUCLEOTIDE SEQUENCE</scope>
    <source>
        <strain evidence="2">Bjer_18-Q3-R1-45_BAT3C.347</strain>
    </source>
</reference>
<evidence type="ECO:0008006" key="4">
    <source>
        <dbReference type="Google" id="ProtNLM"/>
    </source>
</evidence>
<dbReference type="EMBL" id="JADJEV010000003">
    <property type="protein sequence ID" value="MBK6973328.1"/>
    <property type="molecule type" value="Genomic_DNA"/>
</dbReference>
<evidence type="ECO:0000313" key="2">
    <source>
        <dbReference type="EMBL" id="MBK6973328.1"/>
    </source>
</evidence>